<keyword evidence="5" id="KW-0472">Membrane</keyword>
<keyword evidence="5" id="KW-0812">Transmembrane</keyword>
<dbReference type="EMBL" id="JBDODL010000264">
    <property type="protein sequence ID" value="MES1919356.1"/>
    <property type="molecule type" value="Genomic_DNA"/>
</dbReference>
<reference evidence="7 8" key="1">
    <citation type="journal article" date="2024" name="BMC Biol.">
        <title>Comparative genomics of Ascetosporea gives new insight into the evolutionary basis for animal parasitism in Rhizaria.</title>
        <authorList>
            <person name="Hiltunen Thoren M."/>
            <person name="Onut-Brannstrom I."/>
            <person name="Alfjorden A."/>
            <person name="Peckova H."/>
            <person name="Swords F."/>
            <person name="Hooper C."/>
            <person name="Holzer A.S."/>
            <person name="Bass D."/>
            <person name="Burki F."/>
        </authorList>
    </citation>
    <scope>NUCLEOTIDE SEQUENCE [LARGE SCALE GENOMIC DNA]</scope>
    <source>
        <strain evidence="7">20-A016</strain>
    </source>
</reference>
<dbReference type="PANTHER" id="PTHR45931">
    <property type="entry name" value="SI:CH211-59O9.10"/>
    <property type="match status" value="1"/>
</dbReference>
<keyword evidence="2 4" id="KW-0863">Zinc-finger</keyword>
<evidence type="ECO:0000313" key="7">
    <source>
        <dbReference type="EMBL" id="MES1919356.1"/>
    </source>
</evidence>
<keyword evidence="8" id="KW-1185">Reference proteome</keyword>
<gene>
    <name evidence="7" type="ORF">MHBO_001203</name>
</gene>
<keyword evidence="3" id="KW-0862">Zinc</keyword>
<protein>
    <recommendedName>
        <fullName evidence="6">RING-type domain-containing protein</fullName>
    </recommendedName>
</protein>
<keyword evidence="5" id="KW-1133">Transmembrane helix</keyword>
<dbReference type="Proteomes" id="UP001439008">
    <property type="component" value="Unassembled WGS sequence"/>
</dbReference>
<dbReference type="PANTHER" id="PTHR45931:SF3">
    <property type="entry name" value="RING ZINC FINGER-CONTAINING PROTEIN"/>
    <property type="match status" value="1"/>
</dbReference>
<evidence type="ECO:0000256" key="1">
    <source>
        <dbReference type="ARBA" id="ARBA00022723"/>
    </source>
</evidence>
<comment type="caution">
    <text evidence="7">The sequence shown here is derived from an EMBL/GenBank/DDBJ whole genome shotgun (WGS) entry which is preliminary data.</text>
</comment>
<evidence type="ECO:0000259" key="6">
    <source>
        <dbReference type="PROSITE" id="PS50089"/>
    </source>
</evidence>
<feature type="transmembrane region" description="Helical" evidence="5">
    <location>
        <begin position="81"/>
        <end position="101"/>
    </location>
</feature>
<dbReference type="PROSITE" id="PS50089">
    <property type="entry name" value="ZF_RING_2"/>
    <property type="match status" value="1"/>
</dbReference>
<feature type="transmembrane region" description="Helical" evidence="5">
    <location>
        <begin position="39"/>
        <end position="61"/>
    </location>
</feature>
<evidence type="ECO:0000256" key="5">
    <source>
        <dbReference type="SAM" id="Phobius"/>
    </source>
</evidence>
<evidence type="ECO:0000256" key="4">
    <source>
        <dbReference type="PROSITE-ProRule" id="PRU00175"/>
    </source>
</evidence>
<name>A0ABV2AI40_9EUKA</name>
<organism evidence="7 8">
    <name type="scientific">Bonamia ostreae</name>
    <dbReference type="NCBI Taxonomy" id="126728"/>
    <lineage>
        <taxon>Eukaryota</taxon>
        <taxon>Sar</taxon>
        <taxon>Rhizaria</taxon>
        <taxon>Endomyxa</taxon>
        <taxon>Ascetosporea</taxon>
        <taxon>Haplosporida</taxon>
        <taxon>Bonamia</taxon>
    </lineage>
</organism>
<evidence type="ECO:0000256" key="2">
    <source>
        <dbReference type="ARBA" id="ARBA00022771"/>
    </source>
</evidence>
<feature type="domain" description="RING-type" evidence="6">
    <location>
        <begin position="126"/>
        <end position="169"/>
    </location>
</feature>
<keyword evidence="1" id="KW-0479">Metal-binding</keyword>
<evidence type="ECO:0000256" key="3">
    <source>
        <dbReference type="ARBA" id="ARBA00022833"/>
    </source>
</evidence>
<evidence type="ECO:0000313" key="8">
    <source>
        <dbReference type="Proteomes" id="UP001439008"/>
    </source>
</evidence>
<accession>A0ABV2AI40</accession>
<dbReference type="InterPro" id="IPR051834">
    <property type="entry name" value="RING_finger_E3_ligase"/>
</dbReference>
<dbReference type="Pfam" id="PF13639">
    <property type="entry name" value="zf-RING_2"/>
    <property type="match status" value="1"/>
</dbReference>
<dbReference type="SMART" id="SM00184">
    <property type="entry name" value="RING"/>
    <property type="match status" value="1"/>
</dbReference>
<dbReference type="InterPro" id="IPR013083">
    <property type="entry name" value="Znf_RING/FYVE/PHD"/>
</dbReference>
<dbReference type="SUPFAM" id="SSF57850">
    <property type="entry name" value="RING/U-box"/>
    <property type="match status" value="1"/>
</dbReference>
<sequence>MFILSVFTRFDIFVKQIYQKSTILEVFVRMLFFIKRVSISSFLFFLSFDFMFNISHAWFLFTDKNLNCTKARFIYELLELALQSFPLLIWSVYVVIGLCKIKNKNSESEKVGISRIISNEEESGHCNICLEDYKKGETLIKLKCFAEHEFHKKCLNEWIVVNRSCPLCRMSLN</sequence>
<proteinExistence type="predicted"/>
<dbReference type="InterPro" id="IPR001841">
    <property type="entry name" value="Znf_RING"/>
</dbReference>
<dbReference type="Gene3D" id="3.30.40.10">
    <property type="entry name" value="Zinc/RING finger domain, C3HC4 (zinc finger)"/>
    <property type="match status" value="1"/>
</dbReference>